<evidence type="ECO:0000259" key="16">
    <source>
        <dbReference type="PROSITE" id="PS51034"/>
    </source>
</evidence>
<keyword evidence="5 14" id="KW-0964">Secreted</keyword>
<evidence type="ECO:0000256" key="3">
    <source>
        <dbReference type="ARBA" id="ARBA00017980"/>
    </source>
</evidence>
<reference evidence="17" key="3">
    <citation type="submission" date="2025-09" db="UniProtKB">
        <authorList>
            <consortium name="Ensembl"/>
        </authorList>
    </citation>
    <scope>IDENTIFICATION</scope>
</reference>
<dbReference type="PANTHER" id="PTHR11576">
    <property type="entry name" value="ZONA PELLUCIDA SPERM-BINDING PROTEIN 3"/>
    <property type="match status" value="1"/>
</dbReference>
<feature type="signal peptide" evidence="14">
    <location>
        <begin position="1"/>
        <end position="22"/>
    </location>
</feature>
<reference evidence="17 18" key="1">
    <citation type="submission" date="2022-01" db="EMBL/GenBank/DDBJ databases">
        <title>A chromosome-scale genome assembly of the false clownfish, Amphiprion ocellaris.</title>
        <authorList>
            <person name="Ryu T."/>
        </authorList>
    </citation>
    <scope>NUCLEOTIDE SEQUENCE [LARGE SCALE GENOMIC DNA]</scope>
</reference>
<comment type="similarity">
    <text evidence="2 14">Belongs to the ZP domain family. ZPC subfamily.</text>
</comment>
<evidence type="ECO:0000256" key="14">
    <source>
        <dbReference type="RuleBase" id="RU367066"/>
    </source>
</evidence>
<dbReference type="PRINTS" id="PR00023">
    <property type="entry name" value="ZPELLUCIDA"/>
</dbReference>
<dbReference type="GO" id="GO:0035805">
    <property type="term" value="C:egg coat"/>
    <property type="evidence" value="ECO:0007669"/>
    <property type="project" value="UniProtKB-SubCell"/>
</dbReference>
<comment type="subcellular location">
    <subcellularLocation>
        <location evidence="1">Secreted</location>
        <location evidence="1">Extracellular space</location>
        <location evidence="1">Extracellular matrix</location>
    </subcellularLocation>
    <subcellularLocation>
        <location evidence="14">Zona pellucida</location>
    </subcellularLocation>
    <subcellularLocation>
        <location evidence="14">Cell membrane</location>
        <topology evidence="14">Single-pass type I membrane protein</topology>
    </subcellularLocation>
</comment>
<dbReference type="GO" id="GO:2000344">
    <property type="term" value="P:positive regulation of acrosome reaction"/>
    <property type="evidence" value="ECO:0007669"/>
    <property type="project" value="UniProtKB-UniRule"/>
</dbReference>
<proteinExistence type="inferred from homology"/>
<evidence type="ECO:0000256" key="1">
    <source>
        <dbReference type="ARBA" id="ARBA00004498"/>
    </source>
</evidence>
<sequence length="421" mass="47034">MEMKCPAVCLVALALLGNFCDAQWASGVYMPQKPVYSKPQEPKPYEPPQQKQTFEQPLTWTYPQPPTPAPKPDVPFELRYPVPAATVAVECRESQAHVEVKRDFFGIGQLINPADLKLGNCGPVAEDTVAKVLVYESALQDCESELVTTEDSLVYTFTLNYNPQPVGGSPVVRTSKAAVIVECHYQRKHNVSSLPLDPIWVPFSAAKMAEEFLYFTMSLMTDDWQYERPSYQYFLGDLIYIDVKVHQYFHVPLRVYVEHCVATLSPDQTSSPRYVFIDNNGCFVDARITGSSSRYVARPEENKLCFQLEAFRFQGADSGMLYITCRLKATSTAYSVDQTHRACSYIDGWREISRADSVCASCEQLQSVGSVTSSWGTTGGANPPATLSRKIRDVSETQTETFEWVGDVRMGPISIADKPVA</sequence>
<feature type="compositionally biased region" description="Polar residues" evidence="15">
    <location>
        <begin position="53"/>
        <end position="62"/>
    </location>
</feature>
<dbReference type="GO" id="GO:0005886">
    <property type="term" value="C:plasma membrane"/>
    <property type="evidence" value="ECO:0007669"/>
    <property type="project" value="UniProtKB-SubCell"/>
</dbReference>
<dbReference type="GO" id="GO:0032190">
    <property type="term" value="F:acrosin binding"/>
    <property type="evidence" value="ECO:0007669"/>
    <property type="project" value="TreeGrafter"/>
</dbReference>
<keyword evidence="18" id="KW-1185">Reference proteome</keyword>
<evidence type="ECO:0000256" key="10">
    <source>
        <dbReference type="ARBA" id="ARBA00022989"/>
    </source>
</evidence>
<protein>
    <recommendedName>
        <fullName evidence="3 14">Zona pellucida sperm-binding protein 3</fullName>
    </recommendedName>
</protein>
<evidence type="ECO:0000256" key="8">
    <source>
        <dbReference type="ARBA" id="ARBA00022692"/>
    </source>
</evidence>
<dbReference type="Gene3D" id="2.60.40.3210">
    <property type="entry name" value="Zona pellucida, ZP-N domain"/>
    <property type="match status" value="1"/>
</dbReference>
<evidence type="ECO:0000313" key="17">
    <source>
        <dbReference type="Ensembl" id="ENSAOCP00000071921.1"/>
    </source>
</evidence>
<evidence type="ECO:0000256" key="11">
    <source>
        <dbReference type="ARBA" id="ARBA00023136"/>
    </source>
</evidence>
<dbReference type="InterPro" id="IPR048290">
    <property type="entry name" value="ZP_chr"/>
</dbReference>
<comment type="PTM">
    <text evidence="14">Proteolytically cleaved before the transmembrane segment to yield the secreted ectodomain incorporated in the zona pellucida.</text>
</comment>
<accession>A0AAQ6A5B1</accession>
<evidence type="ECO:0000256" key="2">
    <source>
        <dbReference type="ARBA" id="ARBA00006735"/>
    </source>
</evidence>
<dbReference type="InterPro" id="IPR055356">
    <property type="entry name" value="ZP-N"/>
</dbReference>
<dbReference type="PROSITE" id="PS51034">
    <property type="entry name" value="ZP_2"/>
    <property type="match status" value="1"/>
</dbReference>
<keyword evidence="4 14" id="KW-1003">Cell membrane</keyword>
<dbReference type="FunFam" id="2.60.40.3210:FF:000001">
    <property type="entry name" value="Zona pellucida sperm-binding protein 3"/>
    <property type="match status" value="1"/>
</dbReference>
<dbReference type="Ensembl" id="ENSAOCT00000058749.1">
    <property type="protein sequence ID" value="ENSAOCP00000071921.1"/>
    <property type="gene ID" value="ENSAOCG00000006333.2"/>
</dbReference>
<evidence type="ECO:0000256" key="5">
    <source>
        <dbReference type="ARBA" id="ARBA00022525"/>
    </source>
</evidence>
<keyword evidence="13" id="KW-0325">Glycoprotein</keyword>
<evidence type="ECO:0000256" key="6">
    <source>
        <dbReference type="ARBA" id="ARBA00022530"/>
    </source>
</evidence>
<feature type="chain" id="PRO_5043106956" description="Zona pellucida sperm-binding protein 3" evidence="14">
    <location>
        <begin position="23"/>
        <end position="421"/>
    </location>
</feature>
<dbReference type="GeneTree" id="ENSGT01030000234567"/>
<dbReference type="InterPro" id="IPR001507">
    <property type="entry name" value="ZP_dom"/>
</dbReference>
<keyword evidence="12 14" id="KW-1015">Disulfide bond</keyword>
<keyword evidence="9 14" id="KW-0732">Signal</keyword>
<keyword evidence="10" id="KW-1133">Transmembrane helix</keyword>
<evidence type="ECO:0000313" key="18">
    <source>
        <dbReference type="Proteomes" id="UP001501940"/>
    </source>
</evidence>
<dbReference type="Pfam" id="PF23344">
    <property type="entry name" value="ZP-N"/>
    <property type="match status" value="1"/>
</dbReference>
<evidence type="ECO:0000256" key="7">
    <source>
        <dbReference type="ARBA" id="ARBA00022685"/>
    </source>
</evidence>
<dbReference type="Proteomes" id="UP001501940">
    <property type="component" value="Chromosome 3"/>
</dbReference>
<dbReference type="InterPro" id="IPR055355">
    <property type="entry name" value="ZP-C"/>
</dbReference>
<evidence type="ECO:0000256" key="15">
    <source>
        <dbReference type="SAM" id="MobiDB-lite"/>
    </source>
</evidence>
<dbReference type="Pfam" id="PF00100">
    <property type="entry name" value="Zona_pellucida"/>
    <property type="match status" value="1"/>
</dbReference>
<evidence type="ECO:0000256" key="9">
    <source>
        <dbReference type="ARBA" id="ARBA00022729"/>
    </source>
</evidence>
<dbReference type="FunFam" id="2.60.40.4100:FF:000002">
    <property type="entry name" value="Zona pellucida sperm-binding protein 3"/>
    <property type="match status" value="1"/>
</dbReference>
<organism evidence="17 18">
    <name type="scientific">Amphiprion ocellaris</name>
    <name type="common">Clown anemonefish</name>
    <dbReference type="NCBI Taxonomy" id="80972"/>
    <lineage>
        <taxon>Eukaryota</taxon>
        <taxon>Metazoa</taxon>
        <taxon>Chordata</taxon>
        <taxon>Craniata</taxon>
        <taxon>Vertebrata</taxon>
        <taxon>Euteleostomi</taxon>
        <taxon>Actinopterygii</taxon>
        <taxon>Neopterygii</taxon>
        <taxon>Teleostei</taxon>
        <taxon>Neoteleostei</taxon>
        <taxon>Acanthomorphata</taxon>
        <taxon>Ovalentaria</taxon>
        <taxon>Pomacentridae</taxon>
        <taxon>Amphiprion</taxon>
    </lineage>
</organism>
<dbReference type="Gene3D" id="2.60.40.4100">
    <property type="entry name" value="Zona pellucida, ZP-C domain"/>
    <property type="match status" value="1"/>
</dbReference>
<evidence type="ECO:0000256" key="4">
    <source>
        <dbReference type="ARBA" id="ARBA00022475"/>
    </source>
</evidence>
<evidence type="ECO:0000256" key="13">
    <source>
        <dbReference type="ARBA" id="ARBA00023180"/>
    </source>
</evidence>
<feature type="region of interest" description="Disordered" evidence="15">
    <location>
        <begin position="36"/>
        <end position="67"/>
    </location>
</feature>
<keyword evidence="6 14" id="KW-0272">Extracellular matrix</keyword>
<dbReference type="PANTHER" id="PTHR11576:SF2">
    <property type="entry name" value="ZONA PELLUCIDA SPERM-BINDING PROTEIN 3"/>
    <property type="match status" value="1"/>
</dbReference>
<dbReference type="SMART" id="SM00241">
    <property type="entry name" value="ZP"/>
    <property type="match status" value="1"/>
</dbReference>
<keyword evidence="8" id="KW-0812">Transmembrane</keyword>
<dbReference type="AlphaFoldDB" id="A0AAQ6A5B1"/>
<dbReference type="GO" id="GO:0035804">
    <property type="term" value="F:structural constituent of egg coat"/>
    <property type="evidence" value="ECO:0007669"/>
    <property type="project" value="UniProtKB-UniRule"/>
</dbReference>
<keyword evidence="11" id="KW-0472">Membrane</keyword>
<dbReference type="GO" id="GO:0007339">
    <property type="term" value="P:binding of sperm to zona pellucida"/>
    <property type="evidence" value="ECO:0007669"/>
    <property type="project" value="UniProtKB-UniRule"/>
</dbReference>
<keyword evidence="7 14" id="KW-0165">Cleavage on pair of basic residues</keyword>
<comment type="function">
    <text evidence="14">Component of the zona pellucida, an extracellular matrix surrounding oocytes which mediates sperm binding, induction of the acrosome reaction and prevents post-fertilization polyspermy. The zona pellucida is composed of 3 to 4 glycoproteins, ZP1, ZP2, ZP3, and ZP4. ZP3 is essential for sperm binding and zona matrix formation.</text>
</comment>
<dbReference type="GO" id="GO:0035803">
    <property type="term" value="P:egg coat formation"/>
    <property type="evidence" value="ECO:0007669"/>
    <property type="project" value="UniProtKB-UniRule"/>
</dbReference>
<evidence type="ECO:0000256" key="12">
    <source>
        <dbReference type="ARBA" id="ARBA00023157"/>
    </source>
</evidence>
<dbReference type="InterPro" id="IPR042235">
    <property type="entry name" value="ZP-C_dom"/>
</dbReference>
<reference evidence="17" key="2">
    <citation type="submission" date="2025-08" db="UniProtKB">
        <authorList>
            <consortium name="Ensembl"/>
        </authorList>
    </citation>
    <scope>IDENTIFICATION</scope>
</reference>
<comment type="domain">
    <text evidence="14">The ZP domain is involved in the polymerization of the ZP proteins to form the zona pellucida.</text>
</comment>
<name>A0AAQ6A5B1_AMPOC</name>
<feature type="domain" description="ZP" evidence="16">
    <location>
        <begin position="90"/>
        <end position="350"/>
    </location>
</feature>